<reference evidence="2" key="1">
    <citation type="submission" date="2021-06" db="EMBL/GenBank/DDBJ databases">
        <authorList>
            <person name="Hodson N. C."/>
            <person name="Mongue J. A."/>
            <person name="Jaron S. K."/>
        </authorList>
    </citation>
    <scope>NUCLEOTIDE SEQUENCE</scope>
</reference>
<comment type="caution">
    <text evidence="2">The sequence shown here is derived from an EMBL/GenBank/DDBJ whole genome shotgun (WGS) entry which is preliminary data.</text>
</comment>
<name>A0A8J2PCH0_9HEXA</name>
<keyword evidence="3" id="KW-1185">Reference proteome</keyword>
<protein>
    <submittedName>
        <fullName evidence="2">Uncharacterized protein</fullName>
    </submittedName>
</protein>
<evidence type="ECO:0000313" key="2">
    <source>
        <dbReference type="EMBL" id="CAG7816208.1"/>
    </source>
</evidence>
<feature type="region of interest" description="Disordered" evidence="1">
    <location>
        <begin position="10"/>
        <end position="30"/>
    </location>
</feature>
<gene>
    <name evidence="2" type="ORF">AFUS01_LOCUS26837</name>
</gene>
<feature type="compositionally biased region" description="Basic and acidic residues" evidence="1">
    <location>
        <begin position="11"/>
        <end position="30"/>
    </location>
</feature>
<sequence length="163" mass="19082">MGIQVHYCQAGKRETEEKEHPRRADHADDHIELLSDERERVIAYQRRGSRISKNFIKFLDYSPHDWSMLICSGTPVRTRRDLHHIDDTKRTRYTPASSKLRTRLDFDFAKKMRKKEKKAPSGGLRVTNLSHSGYIDTYRYIPLYVILSDAGFTYGDHNLIIVS</sequence>
<dbReference type="Proteomes" id="UP000708208">
    <property type="component" value="Unassembled WGS sequence"/>
</dbReference>
<accession>A0A8J2PCH0</accession>
<evidence type="ECO:0000256" key="1">
    <source>
        <dbReference type="SAM" id="MobiDB-lite"/>
    </source>
</evidence>
<dbReference type="AlphaFoldDB" id="A0A8J2PCH0"/>
<organism evidence="2 3">
    <name type="scientific">Allacma fusca</name>
    <dbReference type="NCBI Taxonomy" id="39272"/>
    <lineage>
        <taxon>Eukaryota</taxon>
        <taxon>Metazoa</taxon>
        <taxon>Ecdysozoa</taxon>
        <taxon>Arthropoda</taxon>
        <taxon>Hexapoda</taxon>
        <taxon>Collembola</taxon>
        <taxon>Symphypleona</taxon>
        <taxon>Sminthuridae</taxon>
        <taxon>Allacma</taxon>
    </lineage>
</organism>
<dbReference type="EMBL" id="CAJVCH010363398">
    <property type="protein sequence ID" value="CAG7816208.1"/>
    <property type="molecule type" value="Genomic_DNA"/>
</dbReference>
<evidence type="ECO:0000313" key="3">
    <source>
        <dbReference type="Proteomes" id="UP000708208"/>
    </source>
</evidence>
<proteinExistence type="predicted"/>